<comment type="subcellular location">
    <subcellularLocation>
        <location evidence="10">Cell outer membrane</location>
        <topology evidence="10">Multi-pass membrane protein</topology>
    </subcellularLocation>
</comment>
<protein>
    <recommendedName>
        <fullName evidence="10">Porin</fullName>
    </recommendedName>
</protein>
<keyword evidence="6 10" id="KW-0406">Ion transport</keyword>
<dbReference type="Pfam" id="PF02530">
    <property type="entry name" value="Porin_2"/>
    <property type="match status" value="1"/>
</dbReference>
<keyword evidence="7 10" id="KW-0626">Porin</keyword>
<gene>
    <name evidence="11" type="ORF">ACFSMZ_08645</name>
</gene>
<evidence type="ECO:0000256" key="9">
    <source>
        <dbReference type="ARBA" id="ARBA00023237"/>
    </source>
</evidence>
<evidence type="ECO:0000313" key="11">
    <source>
        <dbReference type="EMBL" id="MFD2259832.1"/>
    </source>
</evidence>
<evidence type="ECO:0000313" key="12">
    <source>
        <dbReference type="Proteomes" id="UP001597373"/>
    </source>
</evidence>
<organism evidence="11 12">
    <name type="scientific">Chelativorans composti</name>
    <dbReference type="NCBI Taxonomy" id="768533"/>
    <lineage>
        <taxon>Bacteria</taxon>
        <taxon>Pseudomonadati</taxon>
        <taxon>Pseudomonadota</taxon>
        <taxon>Alphaproteobacteria</taxon>
        <taxon>Hyphomicrobiales</taxon>
        <taxon>Phyllobacteriaceae</taxon>
        <taxon>Chelativorans</taxon>
    </lineage>
</organism>
<keyword evidence="5 10" id="KW-0732">Signal</keyword>
<evidence type="ECO:0000256" key="8">
    <source>
        <dbReference type="ARBA" id="ARBA00023136"/>
    </source>
</evidence>
<name>A0ABW5DFK7_9HYPH</name>
<evidence type="ECO:0000256" key="3">
    <source>
        <dbReference type="ARBA" id="ARBA00022452"/>
    </source>
</evidence>
<comment type="similarity">
    <text evidence="1 10">Belongs to the alphaproteobacteria porin family.</text>
</comment>
<proteinExistence type="inferred from homology"/>
<feature type="chain" id="PRO_5044993861" description="Porin" evidence="10">
    <location>
        <begin position="24"/>
        <end position="332"/>
    </location>
</feature>
<keyword evidence="9 10" id="KW-0998">Cell outer membrane</keyword>
<reference evidence="12" key="1">
    <citation type="journal article" date="2019" name="Int. J. Syst. Evol. Microbiol.">
        <title>The Global Catalogue of Microorganisms (GCM) 10K type strain sequencing project: providing services to taxonomists for standard genome sequencing and annotation.</title>
        <authorList>
            <consortium name="The Broad Institute Genomics Platform"/>
            <consortium name="The Broad Institute Genome Sequencing Center for Infectious Disease"/>
            <person name="Wu L."/>
            <person name="Ma J."/>
        </authorList>
    </citation>
    <scope>NUCLEOTIDE SEQUENCE [LARGE SCALE GENOMIC DNA]</scope>
    <source>
        <strain evidence="12">KCTC 23707</strain>
    </source>
</reference>
<feature type="signal peptide" evidence="10">
    <location>
        <begin position="1"/>
        <end position="23"/>
    </location>
</feature>
<keyword evidence="8 10" id="KW-0472">Membrane</keyword>
<dbReference type="Proteomes" id="UP001597373">
    <property type="component" value="Unassembled WGS sequence"/>
</dbReference>
<comment type="domain">
    <text evidence="10">Consists of 16-stranded beta-barrel sheets, with large surface-exposed loops, that form a transmembrane pore at the center of each barrel. The pore is partially ocluded by a peptide loop that folds into the pore lumen.</text>
</comment>
<keyword evidence="2 10" id="KW-0813">Transport</keyword>
<accession>A0ABW5DFK7</accession>
<keyword evidence="12" id="KW-1185">Reference proteome</keyword>
<evidence type="ECO:0000256" key="10">
    <source>
        <dbReference type="RuleBase" id="RU364005"/>
    </source>
</evidence>
<evidence type="ECO:0000256" key="4">
    <source>
        <dbReference type="ARBA" id="ARBA00022692"/>
    </source>
</evidence>
<dbReference type="SUPFAM" id="SSF56935">
    <property type="entry name" value="Porins"/>
    <property type="match status" value="1"/>
</dbReference>
<evidence type="ECO:0000256" key="2">
    <source>
        <dbReference type="ARBA" id="ARBA00022448"/>
    </source>
</evidence>
<dbReference type="RefSeq" id="WP_345097722.1">
    <property type="nucleotide sequence ID" value="NZ_BAABGS010000008.1"/>
</dbReference>
<comment type="caution">
    <text evidence="11">The sequence shown here is derived from an EMBL/GenBank/DDBJ whole genome shotgun (WGS) entry which is preliminary data.</text>
</comment>
<dbReference type="EMBL" id="JBHUIR010000029">
    <property type="protein sequence ID" value="MFD2259832.1"/>
    <property type="molecule type" value="Genomic_DNA"/>
</dbReference>
<evidence type="ECO:0000256" key="6">
    <source>
        <dbReference type="ARBA" id="ARBA00023065"/>
    </source>
</evidence>
<comment type="function">
    <text evidence="10">Forms passive diffusion pores that allow small molecular weight hydrophilic materials across the outer membrane.</text>
</comment>
<evidence type="ECO:0000256" key="7">
    <source>
        <dbReference type="ARBA" id="ARBA00023114"/>
    </source>
</evidence>
<sequence>MNIKSLLLLGSAVASVSFTGAQAADAIFVPEPEPMEYVRVCDVYGAGFFYIPGTETCLKIGGYVRYQINMDEGDNGWKKRARANINFDARSETEYGTLRGYAELWFQRDTSNTPGYTGSVRVRQAFIELGGLYFGNKVTLWDGDLAGEYDDWGFSDEIHTVGHNFAFGNGVNLALGVEKAGENTNYRVNVVGKLGISQGWGSVNVWGGYDADDKKWNAKAIGEFKLADPLTLQVAAAYASGANRYAPGGDYKWAAGAHLKYKVTNKLAVGFGGEYFGKQYGTNNNDWAIGGVVDYEVVKGFATKLAVNYYDGDSYSSDANHWGGFLRLQRNF</sequence>
<evidence type="ECO:0000256" key="5">
    <source>
        <dbReference type="ARBA" id="ARBA00022729"/>
    </source>
</evidence>
<evidence type="ECO:0000256" key="1">
    <source>
        <dbReference type="ARBA" id="ARBA00009521"/>
    </source>
</evidence>
<dbReference type="InterPro" id="IPR003684">
    <property type="entry name" value="Porin_alphabac"/>
</dbReference>
<keyword evidence="4 10" id="KW-0812">Transmembrane</keyword>
<keyword evidence="3 10" id="KW-1134">Transmembrane beta strand</keyword>